<keyword evidence="7" id="KW-1185">Reference proteome</keyword>
<feature type="repeat" description="TPR" evidence="3">
    <location>
        <begin position="1395"/>
        <end position="1428"/>
    </location>
</feature>
<protein>
    <submittedName>
        <fullName evidence="6">Photosystem I assembly protein Ycf3</fullName>
    </submittedName>
</protein>
<feature type="region of interest" description="Disordered" evidence="4">
    <location>
        <begin position="1"/>
        <end position="62"/>
    </location>
</feature>
<organism evidence="6 7">
    <name type="scientific">Stieleria bergensis</name>
    <dbReference type="NCBI Taxonomy" id="2528025"/>
    <lineage>
        <taxon>Bacteria</taxon>
        <taxon>Pseudomonadati</taxon>
        <taxon>Planctomycetota</taxon>
        <taxon>Planctomycetia</taxon>
        <taxon>Pirellulales</taxon>
        <taxon>Pirellulaceae</taxon>
        <taxon>Stieleria</taxon>
    </lineage>
</organism>
<dbReference type="Gene3D" id="1.25.40.10">
    <property type="entry name" value="Tetratricopeptide repeat domain"/>
    <property type="match status" value="3"/>
</dbReference>
<feature type="compositionally biased region" description="Low complexity" evidence="4">
    <location>
        <begin position="15"/>
        <end position="33"/>
    </location>
</feature>
<evidence type="ECO:0000256" key="1">
    <source>
        <dbReference type="ARBA" id="ARBA00022737"/>
    </source>
</evidence>
<evidence type="ECO:0000256" key="2">
    <source>
        <dbReference type="ARBA" id="ARBA00022803"/>
    </source>
</evidence>
<dbReference type="SUPFAM" id="SSF48439">
    <property type="entry name" value="Protein prenylyltransferase"/>
    <property type="match status" value="1"/>
</dbReference>
<feature type="repeat" description="TPR" evidence="3">
    <location>
        <begin position="1496"/>
        <end position="1529"/>
    </location>
</feature>
<keyword evidence="5" id="KW-1133">Transmembrane helix</keyword>
<name>A0A517SXQ2_9BACT</name>
<keyword evidence="1" id="KW-0677">Repeat</keyword>
<dbReference type="PANTHER" id="PTHR44943">
    <property type="entry name" value="CELLULOSE SYNTHASE OPERON PROTEIN C"/>
    <property type="match status" value="1"/>
</dbReference>
<feature type="repeat" description="TPR" evidence="3">
    <location>
        <begin position="1565"/>
        <end position="1598"/>
    </location>
</feature>
<feature type="transmembrane region" description="Helical" evidence="5">
    <location>
        <begin position="83"/>
        <end position="104"/>
    </location>
</feature>
<dbReference type="SMART" id="SM00028">
    <property type="entry name" value="TPR"/>
    <property type="match status" value="6"/>
</dbReference>
<evidence type="ECO:0000256" key="3">
    <source>
        <dbReference type="PROSITE-ProRule" id="PRU00339"/>
    </source>
</evidence>
<proteinExistence type="predicted"/>
<dbReference type="InterPro" id="IPR051685">
    <property type="entry name" value="Ycf3/AcsC/BcsC/TPR_MFPF"/>
</dbReference>
<dbReference type="Proteomes" id="UP000315003">
    <property type="component" value="Chromosome"/>
</dbReference>
<evidence type="ECO:0000313" key="7">
    <source>
        <dbReference type="Proteomes" id="UP000315003"/>
    </source>
</evidence>
<accession>A0A517SXQ2</accession>
<dbReference type="SUPFAM" id="SSF48452">
    <property type="entry name" value="TPR-like"/>
    <property type="match status" value="3"/>
</dbReference>
<dbReference type="InterPro" id="IPR011990">
    <property type="entry name" value="TPR-like_helical_dom_sf"/>
</dbReference>
<reference evidence="6 7" key="1">
    <citation type="submission" date="2019-02" db="EMBL/GenBank/DDBJ databases">
        <title>Deep-cultivation of Planctomycetes and their phenomic and genomic characterization uncovers novel biology.</title>
        <authorList>
            <person name="Wiegand S."/>
            <person name="Jogler M."/>
            <person name="Boedeker C."/>
            <person name="Pinto D."/>
            <person name="Vollmers J."/>
            <person name="Rivas-Marin E."/>
            <person name="Kohn T."/>
            <person name="Peeters S.H."/>
            <person name="Heuer A."/>
            <person name="Rast P."/>
            <person name="Oberbeckmann S."/>
            <person name="Bunk B."/>
            <person name="Jeske O."/>
            <person name="Meyerdierks A."/>
            <person name="Storesund J.E."/>
            <person name="Kallscheuer N."/>
            <person name="Luecker S."/>
            <person name="Lage O.M."/>
            <person name="Pohl T."/>
            <person name="Merkel B.J."/>
            <person name="Hornburger P."/>
            <person name="Mueller R.-W."/>
            <person name="Bruemmer F."/>
            <person name="Labrenz M."/>
            <person name="Spormann A.M."/>
            <person name="Op den Camp H."/>
            <person name="Overmann J."/>
            <person name="Amann R."/>
            <person name="Jetten M.S.M."/>
            <person name="Mascher T."/>
            <person name="Medema M.H."/>
            <person name="Devos D.P."/>
            <person name="Kaster A.-K."/>
            <person name="Ovreas L."/>
            <person name="Rohde M."/>
            <person name="Galperin M.Y."/>
            <person name="Jogler C."/>
        </authorList>
    </citation>
    <scope>NUCLEOTIDE SEQUENCE [LARGE SCALE GENOMIC DNA]</scope>
    <source>
        <strain evidence="6 7">SV_7m_r</strain>
    </source>
</reference>
<evidence type="ECO:0000313" key="6">
    <source>
        <dbReference type="EMBL" id="QDT60917.1"/>
    </source>
</evidence>
<dbReference type="PANTHER" id="PTHR44943:SF4">
    <property type="entry name" value="TPR REPEAT-CONTAINING PROTEIN MJ0798"/>
    <property type="match status" value="1"/>
</dbReference>
<keyword evidence="2 3" id="KW-0802">TPR repeat</keyword>
<sequence length="1657" mass="185114">MTDDSSFRQGNPENAQSQAAADDAASSEATDATPQGLTDDEKRQALGSTVQETPAPDDSGHLSEFHAKKLQSRRTEWHFDTPLFLKVAAIVAAVLLLLGGSYLWQSVRSSSTFVVRADAAAEAGDSVEESKWLKRYLMLNPNDDPFITRLGFVADRAVDEVAFEKRAGAIRDARVRLTSAKVAATGDEATEVRWRLMERLLQHGGYYCREVERNLFELNPPEDSAEAHRLLALSLYGLIRDSLFKIRRPHPEEQEVNYWEQLSRQPVGVVLRTAVKFNPDDLAVVESYLNLAKFGPEYFVPKGELPKSVDLANDDVLQNAIQKIKQQGTSSAVVVAAVYQQSIGQPEEAYRLIFEQAPKAIQQLDPYLSSKPALDASDEGLQALTFEQLEALQDDYRLVVQLGRLTTVQIQSATPPDDLQISDVQRWLDTVQELDLRRLRITKFEHRMPFLYSGLLAVQTNDPAKALEYWRRGLKETIKDDLLLYEQVVTQVVYGRPDNGISQEEAKKTLQDYDEAIDSSHRRILALTTERVSTQQRQQQLDGVETARWVASVARAKLLSDDEPGVADQQAIIDLLEPLLTANVKLADRTRRTGYLLLAAAYRALDEMDQVASVMNFALKDFPGDEAIIAESGDAWAAAGNLFRAYQQWNRAKFSDQFELRLRALQANINYQRRLEPQLRDLGTLRSTIRDLQAEIKSDPTKYQTLGLRLKIIAAQIPTEGNAIEEHLVSKAMVENLRELSEQYVQDSVVQAFVAQRFAAANEPELAQKALEQYSDLEAVTDLQKELLKAQITLAGGQIEDAVSILTKYAEENPEDGGVALLRAAEVAKQTKDRKFAYDTLEKIPADMRSPSIVYQAYQLALANEDQPAADRKLAELHQLESHTDANPGVYSLYVETRNIINELLSRPGEIERNDPALVKAKANVNKLLDLRPYWGNVIALKGWIAYARPRYDDAIELLQRGIAAGDSQMRTRMLLLRALAMTRQGAKAEAELKKLSFITGVDLDPYDNVSIQVAFQDGRFDEALKMAEDLIAETPNDVTAYLVYANALTVQWKQFKADQQKPGDAAAKEKIDQALLQIRSVLDKALKLAGTSEKRAAVVDVELRLAIEAGDIELVEEISSRIQSGKLSEADKLILKGKALLAKGDRDEALTTLLLANQKRPSPELAITLSELLLDREDADQRVAVLKAAVKRFPSNNRLRNQLARVLIETAQSEIDWEQISELLVEGDIPNLENQFSYAVMLASRGSSLQRRQAVDMLRELGNGNVSFSVLAKRTQAALMSELSLRDESLDDESRTAYQGEAQQLYIELCGMPKPSKADYVQYCKFLIALKGDDSLREVDRLVTRLEQLPNSAIDVYQIQLARAYASGEASRFGAITKDWTKSRGANDQIKDPSAISVIAGAALMQNGEIEEGLKYYKKAYELSSERLTDYVLALSRDSRHGETAELCLRHYQKHGDVVSATLMTEALLALDADFMKREHSEVLSQAVKDYPENVVLLEAIGTLSMQRNDHQQAIGIYQQVVELEPRRVRALNNLAIALAETPGRERDGLQYVDQAIKLVGGNPELLDTRGTVLLRAKDYDLAIEAFSQAMELSKDPRFQFHKIQALVGKGDHNAAAKLWKSLDRENLNPRGLTANERESLEELAKRYDGSAAVLQ</sequence>
<dbReference type="InterPro" id="IPR019734">
    <property type="entry name" value="TPR_rpt"/>
</dbReference>
<evidence type="ECO:0000256" key="4">
    <source>
        <dbReference type="SAM" id="MobiDB-lite"/>
    </source>
</evidence>
<dbReference type="EMBL" id="CP036272">
    <property type="protein sequence ID" value="QDT60917.1"/>
    <property type="molecule type" value="Genomic_DNA"/>
</dbReference>
<dbReference type="Pfam" id="PF13432">
    <property type="entry name" value="TPR_16"/>
    <property type="match status" value="2"/>
</dbReference>
<gene>
    <name evidence="6" type="ORF">SV7mr_34460</name>
</gene>
<dbReference type="OrthoDB" id="221446at2"/>
<keyword evidence="5" id="KW-0812">Transmembrane</keyword>
<dbReference type="RefSeq" id="WP_145274325.1">
    <property type="nucleotide sequence ID" value="NZ_CP036272.1"/>
</dbReference>
<dbReference type="PROSITE" id="PS50005">
    <property type="entry name" value="TPR"/>
    <property type="match status" value="3"/>
</dbReference>
<keyword evidence="5" id="KW-0472">Membrane</keyword>
<evidence type="ECO:0000256" key="5">
    <source>
        <dbReference type="SAM" id="Phobius"/>
    </source>
</evidence>